<keyword evidence="5" id="KW-1185">Reference proteome</keyword>
<dbReference type="EMBL" id="JACHJO010000010">
    <property type="protein sequence ID" value="MBB6121452.1"/>
    <property type="molecule type" value="Genomic_DNA"/>
</dbReference>
<dbReference type="InterPro" id="IPR052901">
    <property type="entry name" value="Bact_TGase-like"/>
</dbReference>
<accession>A0A841ITG1</accession>
<proteinExistence type="predicted"/>
<sequence length="783" mass="82170">MPLSTLVCLLSALPLLSALVHGGGWWFPAAVLMCAAAAVSALYRLVGRSSLPVPFLQLLAVTLLMAPLFASHVAPLGLLPSGAVLEHVAELLFQGAVTIDRGLPPVPATAGVKLLIALLFTLFLLSSDFLAVTARCPGMVGGPLLLLAAIPLFVGDGGLSWLPVAVCVLGFLQLLAVDMWLRGREWGMRVPDREGGRFLGAAYRAGWAGLVSGAALLLALAVPLAVPSLRSDVLHSMGQGTYTGRSEDAITTTHPLVSMRRELMSSHDRTVLTYRTEAENPGYLRRHVLNEFDGENWTMLPLDASADTRVAGELPPPAGQEPAPEGRTVSTRISLDSDTPSTEFLPLPYWARSVEISGEWYVDPQSLMVFTTEAPPTGLSFTVEALDPRVSAEDLAGSGAPRALRGDHLSLPGGLDPQVRTLTDAVTANADSDYARALALQKFFTSGEFSYSLAPPAVPQGSDPLLHFLTVDKVGYCQQFAGAMAVMARQAGIPARVAVGYTAGERLNDGSWKVTTGDAHAWPELYFEGAGWVRFEPTPAGSSGQGSASAPEYTADGRAPEVPDEPGEEASGSPGEPSPEESGRESPPEEDRPSSPSQESERPEEEPTDPAAASDADTGPGTGAGMPRWLPVSGALAAVLLLAAAPALVRAALRRSRTAALPGPAGTGAHTAWRELHDTCLDLGILWSAAESPRAVAERLVQVRDPKGAPLPEEAREALRRLAAAEEEARYAPAAPGGEGLRADLCTAVAALEAASPAGVRLRARLLPRSLLVRRPGAVPSPA</sequence>
<feature type="region of interest" description="Disordered" evidence="1">
    <location>
        <begin position="537"/>
        <end position="626"/>
    </location>
</feature>
<name>A0A841ITG1_9ACTN</name>
<feature type="compositionally biased region" description="Low complexity" evidence="1">
    <location>
        <begin position="540"/>
        <end position="550"/>
    </location>
</feature>
<keyword evidence="4" id="KW-0378">Hydrolase</keyword>
<dbReference type="RefSeq" id="WP_184292899.1">
    <property type="nucleotide sequence ID" value="NZ_JACHJO010000010.1"/>
</dbReference>
<feature type="transmembrane region" description="Helical" evidence="2">
    <location>
        <begin position="132"/>
        <end position="154"/>
    </location>
</feature>
<evidence type="ECO:0000259" key="3">
    <source>
        <dbReference type="SMART" id="SM00460"/>
    </source>
</evidence>
<comment type="caution">
    <text evidence="4">The sequence shown here is derived from an EMBL/GenBank/DDBJ whole genome shotgun (WGS) entry which is preliminary data.</text>
</comment>
<dbReference type="PANTHER" id="PTHR42736">
    <property type="entry name" value="PROTEIN-GLUTAMINE GAMMA-GLUTAMYLTRANSFERASE"/>
    <property type="match status" value="1"/>
</dbReference>
<feature type="compositionally biased region" description="Low complexity" evidence="1">
    <location>
        <begin position="609"/>
        <end position="619"/>
    </location>
</feature>
<organism evidence="4 5">
    <name type="scientific">Nocardiopsis algeriensis</name>
    <dbReference type="NCBI Taxonomy" id="1478215"/>
    <lineage>
        <taxon>Bacteria</taxon>
        <taxon>Bacillati</taxon>
        <taxon>Actinomycetota</taxon>
        <taxon>Actinomycetes</taxon>
        <taxon>Streptosporangiales</taxon>
        <taxon>Nocardiopsidaceae</taxon>
        <taxon>Nocardiopsis</taxon>
    </lineage>
</organism>
<dbReference type="Proteomes" id="UP000536604">
    <property type="component" value="Unassembled WGS sequence"/>
</dbReference>
<dbReference type="PANTHER" id="PTHR42736:SF1">
    <property type="entry name" value="PROTEIN-GLUTAMINE GAMMA-GLUTAMYLTRANSFERASE"/>
    <property type="match status" value="1"/>
</dbReference>
<dbReference type="InterPro" id="IPR021878">
    <property type="entry name" value="TgpA_N"/>
</dbReference>
<reference evidence="4 5" key="1">
    <citation type="submission" date="2020-08" db="EMBL/GenBank/DDBJ databases">
        <title>Genomic Encyclopedia of Type Strains, Phase III (KMG-III): the genomes of soil and plant-associated and newly described type strains.</title>
        <authorList>
            <person name="Whitman W."/>
        </authorList>
    </citation>
    <scope>NUCLEOTIDE SEQUENCE [LARGE SCALE GENOMIC DNA]</scope>
    <source>
        <strain evidence="4 5">CECT 8712</strain>
    </source>
</reference>
<evidence type="ECO:0000256" key="1">
    <source>
        <dbReference type="SAM" id="MobiDB-lite"/>
    </source>
</evidence>
<gene>
    <name evidence="4" type="ORF">FHS13_003421</name>
</gene>
<evidence type="ECO:0000313" key="4">
    <source>
        <dbReference type="EMBL" id="MBB6121452.1"/>
    </source>
</evidence>
<dbReference type="SUPFAM" id="SSF54001">
    <property type="entry name" value="Cysteine proteinases"/>
    <property type="match status" value="1"/>
</dbReference>
<evidence type="ECO:0000256" key="2">
    <source>
        <dbReference type="SAM" id="Phobius"/>
    </source>
</evidence>
<dbReference type="Pfam" id="PF11992">
    <property type="entry name" value="TgpA_N"/>
    <property type="match status" value="1"/>
</dbReference>
<dbReference type="InterPro" id="IPR002931">
    <property type="entry name" value="Transglutaminase-like"/>
</dbReference>
<dbReference type="AlphaFoldDB" id="A0A841ITG1"/>
<feature type="transmembrane region" description="Helical" evidence="2">
    <location>
        <begin position="160"/>
        <end position="181"/>
    </location>
</feature>
<keyword evidence="2" id="KW-1133">Transmembrane helix</keyword>
<dbReference type="Gene3D" id="3.10.620.30">
    <property type="match status" value="1"/>
</dbReference>
<dbReference type="GO" id="GO:0008233">
    <property type="term" value="F:peptidase activity"/>
    <property type="evidence" value="ECO:0007669"/>
    <property type="project" value="UniProtKB-KW"/>
</dbReference>
<feature type="transmembrane region" description="Helical" evidence="2">
    <location>
        <begin position="105"/>
        <end position="125"/>
    </location>
</feature>
<keyword evidence="4" id="KW-0645">Protease</keyword>
<dbReference type="SMART" id="SM00460">
    <property type="entry name" value="TGc"/>
    <property type="match status" value="1"/>
</dbReference>
<keyword evidence="2" id="KW-0472">Membrane</keyword>
<feature type="compositionally biased region" description="Basic and acidic residues" evidence="1">
    <location>
        <begin position="581"/>
        <end position="593"/>
    </location>
</feature>
<dbReference type="InterPro" id="IPR038765">
    <property type="entry name" value="Papain-like_cys_pep_sf"/>
</dbReference>
<protein>
    <submittedName>
        <fullName evidence="4">Transglutaminase-like putative cysteine protease</fullName>
    </submittedName>
</protein>
<feature type="domain" description="Transglutaminase-like" evidence="3">
    <location>
        <begin position="469"/>
        <end position="539"/>
    </location>
</feature>
<feature type="transmembrane region" description="Helical" evidence="2">
    <location>
        <begin position="27"/>
        <end position="46"/>
    </location>
</feature>
<dbReference type="Pfam" id="PF01841">
    <property type="entry name" value="Transglut_core"/>
    <property type="match status" value="1"/>
</dbReference>
<feature type="transmembrane region" description="Helical" evidence="2">
    <location>
        <begin position="58"/>
        <end position="85"/>
    </location>
</feature>
<keyword evidence="2" id="KW-0812">Transmembrane</keyword>
<dbReference type="GO" id="GO:0006508">
    <property type="term" value="P:proteolysis"/>
    <property type="evidence" value="ECO:0007669"/>
    <property type="project" value="UniProtKB-KW"/>
</dbReference>
<evidence type="ECO:0000313" key="5">
    <source>
        <dbReference type="Proteomes" id="UP000536604"/>
    </source>
</evidence>
<feature type="transmembrane region" description="Helical" evidence="2">
    <location>
        <begin position="202"/>
        <end position="226"/>
    </location>
</feature>